<evidence type="ECO:0000313" key="3">
    <source>
        <dbReference type="Proteomes" id="UP000249524"/>
    </source>
</evidence>
<proteinExistence type="predicted"/>
<dbReference type="EMBL" id="QFYS01000004">
    <property type="protein sequence ID" value="RAK65612.1"/>
    <property type="molecule type" value="Genomic_DNA"/>
</dbReference>
<protein>
    <submittedName>
        <fullName evidence="2">Uncharacterized protein</fullName>
    </submittedName>
</protein>
<organism evidence="2 3">
    <name type="scientific">Phenylobacterium kunshanense</name>
    <dbReference type="NCBI Taxonomy" id="1445034"/>
    <lineage>
        <taxon>Bacteria</taxon>
        <taxon>Pseudomonadati</taxon>
        <taxon>Pseudomonadota</taxon>
        <taxon>Alphaproteobacteria</taxon>
        <taxon>Caulobacterales</taxon>
        <taxon>Caulobacteraceae</taxon>
        <taxon>Phenylobacterium</taxon>
    </lineage>
</organism>
<feature type="region of interest" description="Disordered" evidence="1">
    <location>
        <begin position="49"/>
        <end position="76"/>
    </location>
</feature>
<name>A0A328BE46_9CAUL</name>
<dbReference type="Proteomes" id="UP000249524">
    <property type="component" value="Unassembled WGS sequence"/>
</dbReference>
<reference evidence="2 3" key="1">
    <citation type="submission" date="2018-05" db="EMBL/GenBank/DDBJ databases">
        <authorList>
            <person name="Lanie J.A."/>
            <person name="Ng W.-L."/>
            <person name="Kazmierczak K.M."/>
            <person name="Andrzejewski T.M."/>
            <person name="Davidsen T.M."/>
            <person name="Wayne K.J."/>
            <person name="Tettelin H."/>
            <person name="Glass J.I."/>
            <person name="Rusch D."/>
            <person name="Podicherti R."/>
            <person name="Tsui H.-C.T."/>
            <person name="Winkler M.E."/>
        </authorList>
    </citation>
    <scope>NUCLEOTIDE SEQUENCE [LARGE SCALE GENOMIC DNA]</scope>
    <source>
        <strain evidence="2 3">BUT-10</strain>
    </source>
</reference>
<gene>
    <name evidence="2" type="ORF">DJ019_11685</name>
</gene>
<feature type="compositionally biased region" description="Basic and acidic residues" evidence="1">
    <location>
        <begin position="49"/>
        <end position="64"/>
    </location>
</feature>
<dbReference type="OrthoDB" id="7193042at2"/>
<sequence length="76" mass="8300">MSLLERIPTLSDEEVVNLLANARRLSEAGGDKQKAAAAELLPALEAEAEQRREARMERAKEKRAATRKATLRSAAA</sequence>
<evidence type="ECO:0000256" key="1">
    <source>
        <dbReference type="SAM" id="MobiDB-lite"/>
    </source>
</evidence>
<keyword evidence="3" id="KW-1185">Reference proteome</keyword>
<comment type="caution">
    <text evidence="2">The sequence shown here is derived from an EMBL/GenBank/DDBJ whole genome shotgun (WGS) entry which is preliminary data.</text>
</comment>
<dbReference type="AlphaFoldDB" id="A0A328BE46"/>
<accession>A0A328BE46</accession>
<evidence type="ECO:0000313" key="2">
    <source>
        <dbReference type="EMBL" id="RAK65612.1"/>
    </source>
</evidence>